<keyword evidence="2" id="KW-0472">Membrane</keyword>
<feature type="compositionally biased region" description="Low complexity" evidence="1">
    <location>
        <begin position="120"/>
        <end position="174"/>
    </location>
</feature>
<protein>
    <submittedName>
        <fullName evidence="3">Uncharacterized protein</fullName>
    </submittedName>
</protein>
<feature type="compositionally biased region" description="Basic residues" evidence="1">
    <location>
        <begin position="87"/>
        <end position="103"/>
    </location>
</feature>
<keyword evidence="2" id="KW-0812">Transmembrane</keyword>
<sequence>MSPGPTSQPGSAHRGTGIGNGTIPNTSQLSPHNPNSASSSSIEDFTPSSRSPSLSPGSTPGSTSTAPPSPVDPISHIDPSSSPSSIKRAKQKIKTKKIKRKQKGYQPNSSPSSLAPSIELSDFSTLDTSTSPASPSGQPQAASSPDGSTLCPPSPAALSPTTSAPLSTASASTTDQRLLRSSTWQSIRSVVPTPTRPSANNSLAFITLAVSAFGLLFFGYRAYKMQIMETMHAYVQNCLSLQQQQHGHMSKRCKILVDKFQGGKLEPPYPPPKRDLSGQVKRWIKRAFTLAGTAIQARHQAKSTAGMMETESSYDWLLRHKATLGPILVTSILLLLGTVLVMRHLQHSTRREAPPFQSPARSEPQDIRLTRSFDTGEHEEIMQEPGWLVIPHDPDEHSYLGRLRRMLRDTVEGHFDNDDEEAKAEGESEIHDSESQESMSEMLNTWFGKSKLAETLTMGDERHGSDSTGRSSGRSSGSQTKNGFPTNVHLHHRRSVSGPASGDEEVRANLIELPARGMTKNFFDPNTGEFIHLIPWSSQNHTGFYVDDGESSDDEEDMGKGETKQKFVQMTTGGAALAGGKHIDALFLKEMERLGAAAVASGEETRHNVMSMLVGDCFGGLVTRWKRRAMPQMS</sequence>
<feature type="compositionally biased region" description="Low complexity" evidence="1">
    <location>
        <begin position="21"/>
        <end position="86"/>
    </location>
</feature>
<dbReference type="EMBL" id="JAPUFD010000009">
    <property type="protein sequence ID" value="MDI1489517.1"/>
    <property type="molecule type" value="Genomic_DNA"/>
</dbReference>
<dbReference type="Proteomes" id="UP001161017">
    <property type="component" value="Unassembled WGS sequence"/>
</dbReference>
<evidence type="ECO:0000313" key="3">
    <source>
        <dbReference type="EMBL" id="MDI1489517.1"/>
    </source>
</evidence>
<feature type="region of interest" description="Disordered" evidence="1">
    <location>
        <begin position="459"/>
        <end position="503"/>
    </location>
</feature>
<feature type="compositionally biased region" description="Low complexity" evidence="1">
    <location>
        <begin position="466"/>
        <end position="478"/>
    </location>
</feature>
<feature type="compositionally biased region" description="Polar residues" evidence="1">
    <location>
        <begin position="1"/>
        <end position="10"/>
    </location>
</feature>
<feature type="region of interest" description="Disordered" evidence="1">
    <location>
        <begin position="415"/>
        <end position="439"/>
    </location>
</feature>
<feature type="region of interest" description="Disordered" evidence="1">
    <location>
        <begin position="1"/>
        <end position="180"/>
    </location>
</feature>
<keyword evidence="2" id="KW-1133">Transmembrane helix</keyword>
<evidence type="ECO:0000256" key="1">
    <source>
        <dbReference type="SAM" id="MobiDB-lite"/>
    </source>
</evidence>
<keyword evidence="4" id="KW-1185">Reference proteome</keyword>
<feature type="compositionally biased region" description="Polar residues" evidence="1">
    <location>
        <begin position="105"/>
        <end position="115"/>
    </location>
</feature>
<organism evidence="3 4">
    <name type="scientific">Ramalina farinacea</name>
    <dbReference type="NCBI Taxonomy" id="258253"/>
    <lineage>
        <taxon>Eukaryota</taxon>
        <taxon>Fungi</taxon>
        <taxon>Dikarya</taxon>
        <taxon>Ascomycota</taxon>
        <taxon>Pezizomycotina</taxon>
        <taxon>Lecanoromycetes</taxon>
        <taxon>OSLEUM clade</taxon>
        <taxon>Lecanoromycetidae</taxon>
        <taxon>Lecanorales</taxon>
        <taxon>Lecanorineae</taxon>
        <taxon>Ramalinaceae</taxon>
        <taxon>Ramalina</taxon>
    </lineage>
</organism>
<feature type="compositionally biased region" description="Basic and acidic residues" evidence="1">
    <location>
        <begin position="423"/>
        <end position="434"/>
    </location>
</feature>
<reference evidence="3" key="1">
    <citation type="journal article" date="2023" name="Genome Biol. Evol.">
        <title>First Whole Genome Sequence and Flow Cytometry Genome Size Data for the Lichen-Forming Fungus Ramalina farinacea (Ascomycota).</title>
        <authorList>
            <person name="Llewellyn T."/>
            <person name="Mian S."/>
            <person name="Hill R."/>
            <person name="Leitch I.J."/>
            <person name="Gaya E."/>
        </authorList>
    </citation>
    <scope>NUCLEOTIDE SEQUENCE</scope>
    <source>
        <strain evidence="3">LIQ254RAFAR</strain>
    </source>
</reference>
<dbReference type="AlphaFoldDB" id="A0AA43QP53"/>
<evidence type="ECO:0000256" key="2">
    <source>
        <dbReference type="SAM" id="Phobius"/>
    </source>
</evidence>
<gene>
    <name evidence="3" type="ORF">OHK93_008796</name>
</gene>
<feature type="transmembrane region" description="Helical" evidence="2">
    <location>
        <begin position="203"/>
        <end position="223"/>
    </location>
</feature>
<comment type="caution">
    <text evidence="3">The sequence shown here is derived from an EMBL/GenBank/DDBJ whole genome shotgun (WGS) entry which is preliminary data.</text>
</comment>
<evidence type="ECO:0000313" key="4">
    <source>
        <dbReference type="Proteomes" id="UP001161017"/>
    </source>
</evidence>
<feature type="transmembrane region" description="Helical" evidence="2">
    <location>
        <begin position="322"/>
        <end position="342"/>
    </location>
</feature>
<proteinExistence type="predicted"/>
<name>A0AA43QP53_9LECA</name>
<accession>A0AA43QP53</accession>